<evidence type="ECO:0000256" key="1">
    <source>
        <dbReference type="SAM" id="Phobius"/>
    </source>
</evidence>
<feature type="transmembrane region" description="Helical" evidence="1">
    <location>
        <begin position="20"/>
        <end position="39"/>
    </location>
</feature>
<gene>
    <name evidence="2" type="primary">58</name>
    <name evidence="2" type="ORF">SEA_LILMAC1015_58</name>
</gene>
<accession>A0AA49BPJ5</accession>
<dbReference type="EMBL" id="OL742560">
    <property type="protein sequence ID" value="UKH48344.1"/>
    <property type="molecule type" value="Genomic_DNA"/>
</dbReference>
<keyword evidence="1" id="KW-1133">Transmembrane helix</keyword>
<name>A0AA49BPJ5_9CAUD</name>
<dbReference type="Proteomes" id="UP001179340">
    <property type="component" value="Segment"/>
</dbReference>
<organism evidence="2 3">
    <name type="scientific">Arthrobacter phage Lilmac1015</name>
    <dbReference type="NCBI Taxonomy" id="2912653"/>
    <lineage>
        <taxon>Viruses</taxon>
        <taxon>Duplodnaviria</taxon>
        <taxon>Heunggongvirae</taxon>
        <taxon>Uroviricota</taxon>
        <taxon>Caudoviricetes</taxon>
        <taxon>Berryhillviridae</taxon>
        <taxon>Lilmacvirus</taxon>
        <taxon>Lilmacvirus lilmac1015</taxon>
    </lineage>
</organism>
<sequence length="105" mass="11586">MTTFTVQFDQASLDAAIPPLTLITAPSTAVLASHVAAYLKPKDRRNFTIEYTGGQVGAVVLGGRLKADRIRRLVFEVEFTAPPRRPEPAPRAYPEIVPPKWSRNV</sequence>
<reference evidence="2" key="1">
    <citation type="submission" date="2021-12" db="EMBL/GenBank/DDBJ databases">
        <authorList>
            <person name="Isenhart S.H."/>
            <person name="Brown D.K."/>
            <person name="Allen M.J."/>
            <person name="Garcia C.A."/>
            <person name="Bollivar D.W."/>
            <person name="Garlena R.A."/>
            <person name="Russell D.A."/>
            <person name="Jacobs-Sera D."/>
            <person name="Hatfull G.F."/>
        </authorList>
    </citation>
    <scope>NUCLEOTIDE SEQUENCE</scope>
</reference>
<protein>
    <submittedName>
        <fullName evidence="2">Uncharacterized protein</fullName>
    </submittedName>
</protein>
<evidence type="ECO:0000313" key="2">
    <source>
        <dbReference type="EMBL" id="UKH48344.1"/>
    </source>
</evidence>
<evidence type="ECO:0000313" key="3">
    <source>
        <dbReference type="Proteomes" id="UP001179340"/>
    </source>
</evidence>
<keyword evidence="1" id="KW-0472">Membrane</keyword>
<keyword evidence="3" id="KW-1185">Reference proteome</keyword>
<proteinExistence type="predicted"/>
<keyword evidence="1" id="KW-0812">Transmembrane</keyword>